<dbReference type="Gene3D" id="3.80.10.10">
    <property type="entry name" value="Ribonuclease Inhibitor"/>
    <property type="match status" value="4"/>
</dbReference>
<dbReference type="InterPro" id="IPR032675">
    <property type="entry name" value="LRR_dom_sf"/>
</dbReference>
<name>A0ABR0CPB7_9LAMI</name>
<protein>
    <submittedName>
        <fullName evidence="2">Uncharacterized protein</fullName>
    </submittedName>
</protein>
<dbReference type="EMBL" id="JAYDYQ010002687">
    <property type="protein sequence ID" value="KAK4478932.1"/>
    <property type="molecule type" value="Genomic_DNA"/>
</dbReference>
<gene>
    <name evidence="2" type="ORF">RD792_014439</name>
</gene>
<dbReference type="SUPFAM" id="SSF52047">
    <property type="entry name" value="RNI-like"/>
    <property type="match status" value="1"/>
</dbReference>
<dbReference type="PANTHER" id="PTHR36766">
    <property type="entry name" value="PLANT BROAD-SPECTRUM MILDEW RESISTANCE PROTEIN RPW8"/>
    <property type="match status" value="1"/>
</dbReference>
<evidence type="ECO:0000256" key="1">
    <source>
        <dbReference type="ARBA" id="ARBA00022821"/>
    </source>
</evidence>
<dbReference type="SUPFAM" id="SSF52058">
    <property type="entry name" value="L domain-like"/>
    <property type="match status" value="1"/>
</dbReference>
<sequence>MRNLTYLPEGLLKYLKRLERLVITNCFELVYLRSRLPHEFQNLASLQELVITDCPKLEFFPGTIFPLNLKGLVLRGCGLESFPEYTINNISSLEYLYITGCLVLTSFPRDNKAIPTTFKQLTIDHCPNLEFLPEGLMHGSNIFLELLEIFDCSSVTSFPGGKLPKTLKTLTIWNCCNLESLADTITEEMSLESLRIGNCTNLKYLPSNLHTLVHLDYLEVDGCPSIESFPEDGLPCTRLKKMHVLSCDNLKFLANRMQYLTCLQELRLSNCPMIVSFPEDGMPINLLSLDVKDCKNMKPITEWNLHRLNSLKKLRIHGCCLNDDDIFPEWLLPSTLESLHLIKLHNLKSLSPWLKNLTSLEDLKIKECQKILSLPNEGLPSMISFLEINGCPLLQKSCEEDWSSINHIPCIVM</sequence>
<reference evidence="2 3" key="1">
    <citation type="journal article" date="2023" name="bioRxiv">
        <title>Genome report: Whole genome sequence and annotation of Penstemon davidsonii.</title>
        <authorList>
            <person name="Ostevik K.L."/>
            <person name="Alabady M."/>
            <person name="Zhang M."/>
            <person name="Rausher M.D."/>
        </authorList>
    </citation>
    <scope>NUCLEOTIDE SEQUENCE [LARGE SCALE GENOMIC DNA]</scope>
    <source>
        <strain evidence="2">DNT005</strain>
        <tissue evidence="2">Whole leaf</tissue>
    </source>
</reference>
<dbReference type="Proteomes" id="UP001291926">
    <property type="component" value="Unassembled WGS sequence"/>
</dbReference>
<accession>A0ABR0CPB7</accession>
<proteinExistence type="predicted"/>
<dbReference type="PANTHER" id="PTHR36766:SF40">
    <property type="entry name" value="DISEASE RESISTANCE PROTEIN RGA3"/>
    <property type="match status" value="1"/>
</dbReference>
<evidence type="ECO:0000313" key="3">
    <source>
        <dbReference type="Proteomes" id="UP001291926"/>
    </source>
</evidence>
<organism evidence="2 3">
    <name type="scientific">Penstemon davidsonii</name>
    <dbReference type="NCBI Taxonomy" id="160366"/>
    <lineage>
        <taxon>Eukaryota</taxon>
        <taxon>Viridiplantae</taxon>
        <taxon>Streptophyta</taxon>
        <taxon>Embryophyta</taxon>
        <taxon>Tracheophyta</taxon>
        <taxon>Spermatophyta</taxon>
        <taxon>Magnoliopsida</taxon>
        <taxon>eudicotyledons</taxon>
        <taxon>Gunneridae</taxon>
        <taxon>Pentapetalae</taxon>
        <taxon>asterids</taxon>
        <taxon>lamiids</taxon>
        <taxon>Lamiales</taxon>
        <taxon>Plantaginaceae</taxon>
        <taxon>Cheloneae</taxon>
        <taxon>Penstemon</taxon>
    </lineage>
</organism>
<comment type="caution">
    <text evidence="2">The sequence shown here is derived from an EMBL/GenBank/DDBJ whole genome shotgun (WGS) entry which is preliminary data.</text>
</comment>
<keyword evidence="3" id="KW-1185">Reference proteome</keyword>
<evidence type="ECO:0000313" key="2">
    <source>
        <dbReference type="EMBL" id="KAK4478932.1"/>
    </source>
</evidence>
<keyword evidence="1" id="KW-0611">Plant defense</keyword>